<reference evidence="2" key="2">
    <citation type="submission" date="2023-03" db="EMBL/GenBank/DDBJ databases">
        <authorList>
            <person name="Inwood S.N."/>
            <person name="Skelly J.G."/>
            <person name="Guhlin J."/>
            <person name="Harrop T.W.R."/>
            <person name="Goldson S.G."/>
            <person name="Dearden P.K."/>
        </authorList>
    </citation>
    <scope>NUCLEOTIDE SEQUENCE</scope>
    <source>
        <strain evidence="2">Irish</strain>
        <tissue evidence="2">Whole body</tissue>
    </source>
</reference>
<organism evidence="2 3">
    <name type="scientific">Microctonus aethiopoides</name>
    <dbReference type="NCBI Taxonomy" id="144406"/>
    <lineage>
        <taxon>Eukaryota</taxon>
        <taxon>Metazoa</taxon>
        <taxon>Ecdysozoa</taxon>
        <taxon>Arthropoda</taxon>
        <taxon>Hexapoda</taxon>
        <taxon>Insecta</taxon>
        <taxon>Pterygota</taxon>
        <taxon>Neoptera</taxon>
        <taxon>Endopterygota</taxon>
        <taxon>Hymenoptera</taxon>
        <taxon>Apocrita</taxon>
        <taxon>Ichneumonoidea</taxon>
        <taxon>Braconidae</taxon>
        <taxon>Euphorinae</taxon>
        <taxon>Microctonus</taxon>
    </lineage>
</organism>
<name>A0AA39FMX6_9HYME</name>
<feature type="transmembrane region" description="Helical" evidence="1">
    <location>
        <begin position="194"/>
        <end position="215"/>
    </location>
</feature>
<sequence>MTEKNIDRSKEMMRVPLILNAEMTTLAYAISNTQDIKNYTKPKKNPIAISNYSLIEDFVFTNNSNSRSNLVIPTSQILMGDCNKKQTVKIPDNETTTEIYKLIFSNSEQLNGKGLLSFVQYLPMTLIKRAHAALLRNTLITIQDKQNYLKTFKTSILRKLESRLNQILHPVRRKRGSTWNDRDDHVGFPSLEGALLAISFLTFAVYLIQLVMMLMRNLANNGTNNTNTVYVNRNKRSIYQFSEHSLQILEYLDKVSNK</sequence>
<keyword evidence="1" id="KW-1133">Transmembrane helix</keyword>
<dbReference type="EMBL" id="JAQQBS010000002">
    <property type="protein sequence ID" value="KAK0172590.1"/>
    <property type="molecule type" value="Genomic_DNA"/>
</dbReference>
<evidence type="ECO:0000256" key="1">
    <source>
        <dbReference type="SAM" id="Phobius"/>
    </source>
</evidence>
<proteinExistence type="predicted"/>
<protein>
    <submittedName>
        <fullName evidence="2">Uncharacterized protein</fullName>
    </submittedName>
</protein>
<accession>A0AA39FMX6</accession>
<comment type="caution">
    <text evidence="2">The sequence shown here is derived from an EMBL/GenBank/DDBJ whole genome shotgun (WGS) entry which is preliminary data.</text>
</comment>
<dbReference type="Proteomes" id="UP001168990">
    <property type="component" value="Unassembled WGS sequence"/>
</dbReference>
<reference evidence="2" key="1">
    <citation type="journal article" date="2023" name="bioRxiv">
        <title>Scaffold-level genome assemblies of two parasitoid biocontrol wasps reveal the parthenogenesis mechanism and an associated novel virus.</title>
        <authorList>
            <person name="Inwood S."/>
            <person name="Skelly J."/>
            <person name="Guhlin J."/>
            <person name="Harrop T."/>
            <person name="Goldson S."/>
            <person name="Dearden P."/>
        </authorList>
    </citation>
    <scope>NUCLEOTIDE SEQUENCE</scope>
    <source>
        <strain evidence="2">Irish</strain>
        <tissue evidence="2">Whole body</tissue>
    </source>
</reference>
<dbReference type="AlphaFoldDB" id="A0AA39FMX6"/>
<keyword evidence="1" id="KW-0812">Transmembrane</keyword>
<keyword evidence="1" id="KW-0472">Membrane</keyword>
<evidence type="ECO:0000313" key="3">
    <source>
        <dbReference type="Proteomes" id="UP001168990"/>
    </source>
</evidence>
<evidence type="ECO:0000313" key="2">
    <source>
        <dbReference type="EMBL" id="KAK0172590.1"/>
    </source>
</evidence>
<gene>
    <name evidence="2" type="ORF">PV328_005890</name>
</gene>
<keyword evidence="3" id="KW-1185">Reference proteome</keyword>